<evidence type="ECO:0000313" key="2">
    <source>
        <dbReference type="Proteomes" id="UP000826234"/>
    </source>
</evidence>
<gene>
    <name evidence="1" type="ORF">JD844_033298</name>
</gene>
<dbReference type="PANTHER" id="PTHR18841:SF2">
    <property type="entry name" value="VITELLINE MEMBRANE OUTER LAYER PROTEIN 1 HOMOLOG"/>
    <property type="match status" value="1"/>
</dbReference>
<dbReference type="PANTHER" id="PTHR18841">
    <property type="entry name" value="VITELLINE MEMBRANE OUTER LAYER PROTEIN I-RELATED"/>
    <property type="match status" value="1"/>
</dbReference>
<reference evidence="1 2" key="1">
    <citation type="journal article" date="2022" name="Gigascience">
        <title>A chromosome-level genome assembly and annotation of the desert horned lizard, Phrynosoma platyrhinos, provides insight into chromosomal rearrangements among reptiles.</title>
        <authorList>
            <person name="Koochekian N."/>
            <person name="Ascanio A."/>
            <person name="Farleigh K."/>
            <person name="Card D.C."/>
            <person name="Schield D.R."/>
            <person name="Castoe T.A."/>
            <person name="Jezkova T."/>
        </authorList>
    </citation>
    <scope>NUCLEOTIDE SEQUENCE [LARGE SCALE GENOMIC DNA]</scope>
    <source>
        <strain evidence="1">NK-2021</strain>
    </source>
</reference>
<comment type="caution">
    <text evidence="1">The sequence shown here is derived from an EMBL/GenBank/DDBJ whole genome shotgun (WGS) entry which is preliminary data.</text>
</comment>
<organism evidence="1 2">
    <name type="scientific">Phrynosoma platyrhinos</name>
    <name type="common">Desert horned lizard</name>
    <dbReference type="NCBI Taxonomy" id="52577"/>
    <lineage>
        <taxon>Eukaryota</taxon>
        <taxon>Metazoa</taxon>
        <taxon>Chordata</taxon>
        <taxon>Craniata</taxon>
        <taxon>Vertebrata</taxon>
        <taxon>Euteleostomi</taxon>
        <taxon>Lepidosauria</taxon>
        <taxon>Squamata</taxon>
        <taxon>Bifurcata</taxon>
        <taxon>Unidentata</taxon>
        <taxon>Episquamata</taxon>
        <taxon>Toxicofera</taxon>
        <taxon>Iguania</taxon>
        <taxon>Phrynosomatidae</taxon>
        <taxon>Phrynosomatinae</taxon>
        <taxon>Phrynosoma</taxon>
    </lineage>
</organism>
<dbReference type="Proteomes" id="UP000826234">
    <property type="component" value="Unassembled WGS sequence"/>
</dbReference>
<keyword evidence="2" id="KW-1185">Reference proteome</keyword>
<sequence>MRCPQGNLNAFTLNVEPPKGAGDDTAANNIQFSCTDGSKLKGEAKEWGKYGEWSKQCPAGGICGIQTKVEPPQGIRDDTALNDVQFFCCE</sequence>
<dbReference type="EMBL" id="JAIPUX010001232">
    <property type="protein sequence ID" value="KAH0625146.1"/>
    <property type="molecule type" value="Genomic_DNA"/>
</dbReference>
<dbReference type="Pfam" id="PF03762">
    <property type="entry name" value="VOMI"/>
    <property type="match status" value="1"/>
</dbReference>
<dbReference type="InterPro" id="IPR036706">
    <property type="entry name" value="VOMI_sf"/>
</dbReference>
<dbReference type="Gene3D" id="2.100.10.20">
    <property type="entry name" value="Vitelline membrane outer layer protein I (VOMI)"/>
    <property type="match status" value="1"/>
</dbReference>
<dbReference type="SUPFAM" id="SSF51092">
    <property type="entry name" value="Vitelline membrane outer protein-I (VMO-I)"/>
    <property type="match status" value="1"/>
</dbReference>
<evidence type="ECO:0000313" key="1">
    <source>
        <dbReference type="EMBL" id="KAH0625146.1"/>
    </source>
</evidence>
<protein>
    <recommendedName>
        <fullName evidence="3">Vitelline membrane outer layer protein 1</fullName>
    </recommendedName>
</protein>
<dbReference type="InterPro" id="IPR005515">
    <property type="entry name" value="VOMI"/>
</dbReference>
<proteinExistence type="predicted"/>
<accession>A0ABQ7T6Q4</accession>
<name>A0ABQ7T6Q4_PHRPL</name>
<evidence type="ECO:0008006" key="3">
    <source>
        <dbReference type="Google" id="ProtNLM"/>
    </source>
</evidence>